<protein>
    <submittedName>
        <fullName evidence="3">LigA</fullName>
    </submittedName>
</protein>
<organism evidence="2 3">
    <name type="scientific">Parastrongyloides trichosuri</name>
    <name type="common">Possum-specific nematode worm</name>
    <dbReference type="NCBI Taxonomy" id="131310"/>
    <lineage>
        <taxon>Eukaryota</taxon>
        <taxon>Metazoa</taxon>
        <taxon>Ecdysozoa</taxon>
        <taxon>Nematoda</taxon>
        <taxon>Chromadorea</taxon>
        <taxon>Rhabditida</taxon>
        <taxon>Tylenchina</taxon>
        <taxon>Panagrolaimomorpha</taxon>
        <taxon>Strongyloidoidea</taxon>
        <taxon>Strongyloididae</taxon>
        <taxon>Parastrongyloides</taxon>
    </lineage>
</organism>
<feature type="compositionally biased region" description="Low complexity" evidence="1">
    <location>
        <begin position="264"/>
        <end position="274"/>
    </location>
</feature>
<feature type="region of interest" description="Disordered" evidence="1">
    <location>
        <begin position="24"/>
        <end position="54"/>
    </location>
</feature>
<feature type="compositionally biased region" description="Basic and acidic residues" evidence="1">
    <location>
        <begin position="760"/>
        <end position="776"/>
    </location>
</feature>
<feature type="compositionally biased region" description="Basic residues" evidence="1">
    <location>
        <begin position="41"/>
        <end position="54"/>
    </location>
</feature>
<feature type="compositionally biased region" description="Basic and acidic residues" evidence="1">
    <location>
        <begin position="29"/>
        <end position="39"/>
    </location>
</feature>
<name>A0A0N4ZAM5_PARTI</name>
<feature type="compositionally biased region" description="Basic and acidic residues" evidence="1">
    <location>
        <begin position="252"/>
        <end position="263"/>
    </location>
</feature>
<evidence type="ECO:0000256" key="1">
    <source>
        <dbReference type="SAM" id="MobiDB-lite"/>
    </source>
</evidence>
<evidence type="ECO:0000313" key="3">
    <source>
        <dbReference type="WBParaSite" id="PTRK_0000450200.1"/>
    </source>
</evidence>
<feature type="compositionally biased region" description="Low complexity" evidence="1">
    <location>
        <begin position="699"/>
        <end position="713"/>
    </location>
</feature>
<feature type="region of interest" description="Disordered" evidence="1">
    <location>
        <begin position="794"/>
        <end position="871"/>
    </location>
</feature>
<feature type="compositionally biased region" description="Low complexity" evidence="1">
    <location>
        <begin position="856"/>
        <end position="871"/>
    </location>
</feature>
<feature type="region of interest" description="Disordered" evidence="1">
    <location>
        <begin position="89"/>
        <end position="112"/>
    </location>
</feature>
<accession>A0A0N4ZAM5</accession>
<proteinExistence type="predicted"/>
<feature type="region of interest" description="Disordered" evidence="1">
    <location>
        <begin position="686"/>
        <end position="779"/>
    </location>
</feature>
<feature type="compositionally biased region" description="Basic and acidic residues" evidence="1">
    <location>
        <begin position="292"/>
        <end position="315"/>
    </location>
</feature>
<dbReference type="AlphaFoldDB" id="A0A0N4ZAM5"/>
<feature type="region of interest" description="Disordered" evidence="1">
    <location>
        <begin position="227"/>
        <end position="274"/>
    </location>
</feature>
<feature type="region of interest" description="Disordered" evidence="1">
    <location>
        <begin position="290"/>
        <end position="319"/>
    </location>
</feature>
<feature type="compositionally biased region" description="Basic and acidic residues" evidence="1">
    <location>
        <begin position="414"/>
        <end position="438"/>
    </location>
</feature>
<feature type="region of interest" description="Disordered" evidence="1">
    <location>
        <begin position="155"/>
        <end position="175"/>
    </location>
</feature>
<feature type="compositionally biased region" description="Low complexity" evidence="1">
    <location>
        <begin position="724"/>
        <end position="740"/>
    </location>
</feature>
<feature type="compositionally biased region" description="Basic residues" evidence="1">
    <location>
        <begin position="794"/>
        <end position="806"/>
    </location>
</feature>
<feature type="region of interest" description="Disordered" evidence="1">
    <location>
        <begin position="413"/>
        <end position="545"/>
    </location>
</feature>
<dbReference type="Proteomes" id="UP000038045">
    <property type="component" value="Unplaced"/>
</dbReference>
<reference evidence="3" key="1">
    <citation type="submission" date="2017-02" db="UniProtKB">
        <authorList>
            <consortium name="WormBaseParasite"/>
        </authorList>
    </citation>
    <scope>IDENTIFICATION</scope>
</reference>
<feature type="compositionally biased region" description="Basic residues" evidence="1">
    <location>
        <begin position="452"/>
        <end position="464"/>
    </location>
</feature>
<feature type="compositionally biased region" description="Basic and acidic residues" evidence="1">
    <location>
        <begin position="465"/>
        <end position="486"/>
    </location>
</feature>
<keyword evidence="2" id="KW-1185">Reference proteome</keyword>
<evidence type="ECO:0000313" key="2">
    <source>
        <dbReference type="Proteomes" id="UP000038045"/>
    </source>
</evidence>
<dbReference type="WBParaSite" id="PTRK_0000450200.1">
    <property type="protein sequence ID" value="PTRK_0000450200.1"/>
    <property type="gene ID" value="PTRK_0000450200"/>
</dbReference>
<sequence length="871" mass="94050">MGHGSFRPCDGEVNQADRLVVRSAARPGDPGDGHRDLCPRMRLRSLGHGPGRRFRHRPETRQHVLLHAQHLHLGLVAVGDEAPIHDGRRPCDRRQGARHQSAGAAFGRCDHQTGPDRMADHVFSGRLDILRQHGNSLHPRVVLASTCGITRFRSKAAHDRTRPVPGASQDRRDNTCRLRRRHLHLGQSGFPGSADGDQAGAAAAGRIAIGVEHRHGLLPGGAAGGLSLRPPAATDSVDHLDPAGRRAVQPDAGRDRPPFDRRGLGPLPLGRAAGPLSADLRHRLPDPAVDIAARHPDPAGDLHRHDSRPGRHDDGTLADTAGRASGRLLLHDPDVPPAVGRPTPGAGPADRVLPADVVGRRAGRGLHSLAGADPVRDRARISAGHGAGLSGATVAGRTSALLRSAGHRRLLIRRGADPSADARGDRGLSEAAEADGRRGAAPVQPQPGDHPARRRRRARTGRRRTAPDLHRAPRRRPDGRSVDRGPGHLAYARRSGRLQGRRPLAQAGADRGPPLDRRLRQPVRRPGPQHEGACGLGRPRHPRQIGGDPLGDLQAVARRGPVALHHDLLVRPDLPEGVVLLDQTHQAHRIGEGVVAQRQHRALGPDVDLLDAGRPAVGLDADDPQELLRLVRQRAEPVDQFGGHGLAILHLLGVRQTAIQAQARDPGPPRPVPAVRRRRLPAFADTARRRPRGYGPTVRRPAGCPRRAGPDRGWPAGSRRPDCPATAAPAAAARPTGSAAWWGRSSDRRRPAPWNGQRGHAADKAVQDRTYRHDARPGYWPSECRCRSRRWWSRPARHTRRHRRRSSPLPAGSGSSGRGRRRTSPQEPVRAGTARYPADPSAAARRNRPDRRDTSRAAGPRAPARDPTASH</sequence>